<dbReference type="Proteomes" id="UP000011592">
    <property type="component" value="Unassembled WGS sequence"/>
</dbReference>
<keyword evidence="1" id="KW-0396">Initiation factor</keyword>
<dbReference type="AlphaFoldDB" id="L9YUR2"/>
<dbReference type="EMBL" id="AOIJ01000063">
    <property type="protein sequence ID" value="ELY77222.1"/>
    <property type="molecule type" value="Genomic_DNA"/>
</dbReference>
<organism evidence="1 2">
    <name type="scientific">Natrinema gari JCM 14663</name>
    <dbReference type="NCBI Taxonomy" id="1230459"/>
    <lineage>
        <taxon>Archaea</taxon>
        <taxon>Methanobacteriati</taxon>
        <taxon>Methanobacteriota</taxon>
        <taxon>Stenosarchaea group</taxon>
        <taxon>Halobacteria</taxon>
        <taxon>Halobacteriales</taxon>
        <taxon>Natrialbaceae</taxon>
        <taxon>Natrinema</taxon>
    </lineage>
</organism>
<accession>L9YUR2</accession>
<protein>
    <submittedName>
        <fullName evidence="1">Transcription initiation factor IIB</fullName>
    </submittedName>
</protein>
<evidence type="ECO:0000313" key="2">
    <source>
        <dbReference type="Proteomes" id="UP000011592"/>
    </source>
</evidence>
<gene>
    <name evidence="1" type="ORF">C486_17295</name>
</gene>
<proteinExistence type="predicted"/>
<dbReference type="GO" id="GO:0003743">
    <property type="term" value="F:translation initiation factor activity"/>
    <property type="evidence" value="ECO:0007669"/>
    <property type="project" value="UniProtKB-KW"/>
</dbReference>
<keyword evidence="1" id="KW-0648">Protein biosynthesis</keyword>
<keyword evidence="2" id="KW-1185">Reference proteome</keyword>
<evidence type="ECO:0000313" key="1">
    <source>
        <dbReference type="EMBL" id="ELY77222.1"/>
    </source>
</evidence>
<sequence length="61" mass="6894">MAFREIYETTFDEDVQPASSASQCPKCNGRVTTNAVETRCEDCGFLIEPQQYQAQKRVNST</sequence>
<reference evidence="1 2" key="1">
    <citation type="journal article" date="2014" name="PLoS Genet.">
        <title>Phylogenetically driven sequencing of extremely halophilic archaea reveals strategies for static and dynamic osmo-response.</title>
        <authorList>
            <person name="Becker E.A."/>
            <person name="Seitzer P.M."/>
            <person name="Tritt A."/>
            <person name="Larsen D."/>
            <person name="Krusor M."/>
            <person name="Yao A.I."/>
            <person name="Wu D."/>
            <person name="Madern D."/>
            <person name="Eisen J.A."/>
            <person name="Darling A.E."/>
            <person name="Facciotti M.T."/>
        </authorList>
    </citation>
    <scope>NUCLEOTIDE SEQUENCE [LARGE SCALE GENOMIC DNA]</scope>
    <source>
        <strain evidence="1 2">JCM 14663</strain>
    </source>
</reference>
<name>L9YUR2_9EURY</name>
<comment type="caution">
    <text evidence="1">The sequence shown here is derived from an EMBL/GenBank/DDBJ whole genome shotgun (WGS) entry which is preliminary data.</text>
</comment>